<name>A0A2P5ATD1_PARAD</name>
<dbReference type="PANTHER" id="PTHR46086">
    <property type="entry name" value="ALPHA/BETA-HYDROLASES SUPERFAMILY PROTEIN"/>
    <property type="match status" value="1"/>
</dbReference>
<comment type="caution">
    <text evidence="3">The sequence shown here is derived from an EMBL/GenBank/DDBJ whole genome shotgun (WGS) entry which is preliminary data.</text>
</comment>
<dbReference type="Gene3D" id="3.40.50.1820">
    <property type="entry name" value="alpha/beta hydrolase"/>
    <property type="match status" value="1"/>
</dbReference>
<sequence>MECNKGFSASYMILKPEEVGFFDLMHVLFSSDMEKRKFVDSSEATEESFGRRWLIFLSIVAQKALQFVAKPLASVGSGFEMGLNLLSSNGNLFMLILNFIRGRVVIPDKTSPSFYSFIGNLDKRPKLDTNIKHGDLRYNAALSMMASKISYENAAHIERTVTQLWEMEFLGFYDYWNDYQEKATTQVFMMRDKAEDHETIVVAFRGTEPFDADAWCSDFDISWYEIPGVGKIHGGFMKALGLQKCIGWPNELDQDDVVNRTRPAPLAYYAIREKLRELLKQNDKAKYVLTGHSLGGALAILFPAVLAFHDEKWLLERLEGVYTFGQPRVGDETFGEFMKREMVEHDIRYFRFVYGNDMVPRLPYDDKALMFKHFGTCIYSNRHYQLEIVEEEPNKNYFSPLKAIPMMVNAFGELVRSFTLPRRRGADYIEGSFLRLFRIIGLVIPGVPAHCPQDYVNTTRLGSADVFLRAPKDHLSSHSKIL</sequence>
<dbReference type="OrthoDB" id="438440at2759"/>
<dbReference type="GO" id="GO:0006629">
    <property type="term" value="P:lipid metabolic process"/>
    <property type="evidence" value="ECO:0007669"/>
    <property type="project" value="InterPro"/>
</dbReference>
<organism evidence="3 4">
    <name type="scientific">Parasponia andersonii</name>
    <name type="common">Sponia andersonii</name>
    <dbReference type="NCBI Taxonomy" id="3476"/>
    <lineage>
        <taxon>Eukaryota</taxon>
        <taxon>Viridiplantae</taxon>
        <taxon>Streptophyta</taxon>
        <taxon>Embryophyta</taxon>
        <taxon>Tracheophyta</taxon>
        <taxon>Spermatophyta</taxon>
        <taxon>Magnoliopsida</taxon>
        <taxon>eudicotyledons</taxon>
        <taxon>Gunneridae</taxon>
        <taxon>Pentapetalae</taxon>
        <taxon>rosids</taxon>
        <taxon>fabids</taxon>
        <taxon>Rosales</taxon>
        <taxon>Cannabaceae</taxon>
        <taxon>Parasponia</taxon>
    </lineage>
</organism>
<dbReference type="SUPFAM" id="SSF53474">
    <property type="entry name" value="alpha/beta-Hydrolases"/>
    <property type="match status" value="1"/>
</dbReference>
<proteinExistence type="predicted"/>
<protein>
    <submittedName>
        <fullName evidence="3">Fungal lipase-like domain containing protein</fullName>
    </submittedName>
</protein>
<dbReference type="CDD" id="cd00519">
    <property type="entry name" value="Lipase_3"/>
    <property type="match status" value="1"/>
</dbReference>
<evidence type="ECO:0000313" key="4">
    <source>
        <dbReference type="Proteomes" id="UP000237105"/>
    </source>
</evidence>
<dbReference type="InterPro" id="IPR029058">
    <property type="entry name" value="AB_hydrolase_fold"/>
</dbReference>
<dbReference type="EMBL" id="JXTB01000455">
    <property type="protein sequence ID" value="PON39785.1"/>
    <property type="molecule type" value="Genomic_DNA"/>
</dbReference>
<evidence type="ECO:0000313" key="3">
    <source>
        <dbReference type="EMBL" id="PON39785.1"/>
    </source>
</evidence>
<accession>A0A2P5ATD1</accession>
<gene>
    <name evidence="3" type="ORF">PanWU01x14_302140</name>
</gene>
<dbReference type="InterPro" id="IPR002921">
    <property type="entry name" value="Fungal_lipase-type"/>
</dbReference>
<dbReference type="Proteomes" id="UP000237105">
    <property type="component" value="Unassembled WGS sequence"/>
</dbReference>
<evidence type="ECO:0000259" key="2">
    <source>
        <dbReference type="Pfam" id="PF01764"/>
    </source>
</evidence>
<dbReference type="PANTHER" id="PTHR46086:SF17">
    <property type="entry name" value="ALPHA_BETA-HYDROLASES SUPERFAMILY PROTEIN"/>
    <property type="match status" value="1"/>
</dbReference>
<keyword evidence="4" id="KW-1185">Reference proteome</keyword>
<dbReference type="Pfam" id="PF01764">
    <property type="entry name" value="Lipase_3"/>
    <property type="match status" value="1"/>
</dbReference>
<reference evidence="4" key="1">
    <citation type="submission" date="2016-06" db="EMBL/GenBank/DDBJ databases">
        <title>Parallel loss of symbiosis genes in relatives of nitrogen-fixing non-legume Parasponia.</title>
        <authorList>
            <person name="Van Velzen R."/>
            <person name="Holmer R."/>
            <person name="Bu F."/>
            <person name="Rutten L."/>
            <person name="Van Zeijl A."/>
            <person name="Liu W."/>
            <person name="Santuari L."/>
            <person name="Cao Q."/>
            <person name="Sharma T."/>
            <person name="Shen D."/>
            <person name="Roswanjaya Y."/>
            <person name="Wardhani T."/>
            <person name="Kalhor M.S."/>
            <person name="Jansen J."/>
            <person name="Van den Hoogen J."/>
            <person name="Gungor B."/>
            <person name="Hartog M."/>
            <person name="Hontelez J."/>
            <person name="Verver J."/>
            <person name="Yang W.-C."/>
            <person name="Schijlen E."/>
            <person name="Repin R."/>
            <person name="Schilthuizen M."/>
            <person name="Schranz E."/>
            <person name="Heidstra R."/>
            <person name="Miyata K."/>
            <person name="Fedorova E."/>
            <person name="Kohlen W."/>
            <person name="Bisseling T."/>
            <person name="Smit S."/>
            <person name="Geurts R."/>
        </authorList>
    </citation>
    <scope>NUCLEOTIDE SEQUENCE [LARGE SCALE GENOMIC DNA]</scope>
    <source>
        <strain evidence="4">cv. WU1-14</strain>
    </source>
</reference>
<dbReference type="AlphaFoldDB" id="A0A2P5ATD1"/>
<keyword evidence="1" id="KW-0378">Hydrolase</keyword>
<feature type="domain" description="Fungal lipase-type" evidence="2">
    <location>
        <begin position="201"/>
        <end position="365"/>
    </location>
</feature>
<dbReference type="GO" id="GO:0004806">
    <property type="term" value="F:triacylglycerol lipase activity"/>
    <property type="evidence" value="ECO:0007669"/>
    <property type="project" value="InterPro"/>
</dbReference>
<dbReference type="InterPro" id="IPR044819">
    <property type="entry name" value="OBL-like"/>
</dbReference>
<evidence type="ECO:0000256" key="1">
    <source>
        <dbReference type="ARBA" id="ARBA00022801"/>
    </source>
</evidence>